<sequence>MYHSPYLLSMAMELSNKVTLVLLMGKDKDVHFTISSFYGYGEMQIKCGSYGKERAASTTGPFHDPKIEIDGAMDEQPSVIADGRPPPLKASCEKSG</sequence>
<evidence type="ECO:0000313" key="2">
    <source>
        <dbReference type="EMBL" id="KAL0922840.1"/>
    </source>
</evidence>
<reference evidence="2 3" key="1">
    <citation type="journal article" date="2024" name="Plant Biotechnol. J.">
        <title>Dendrobium thyrsiflorum genome and its molecular insights into genes involved in important horticultural traits.</title>
        <authorList>
            <person name="Chen B."/>
            <person name="Wang J.Y."/>
            <person name="Zheng P.J."/>
            <person name="Li K.L."/>
            <person name="Liang Y.M."/>
            <person name="Chen X.F."/>
            <person name="Zhang C."/>
            <person name="Zhao X."/>
            <person name="He X."/>
            <person name="Zhang G.Q."/>
            <person name="Liu Z.J."/>
            <person name="Xu Q."/>
        </authorList>
    </citation>
    <scope>NUCLEOTIDE SEQUENCE [LARGE SCALE GENOMIC DNA]</scope>
    <source>
        <strain evidence="2">GZMU011</strain>
    </source>
</reference>
<evidence type="ECO:0000256" key="1">
    <source>
        <dbReference type="SAM" id="MobiDB-lite"/>
    </source>
</evidence>
<protein>
    <submittedName>
        <fullName evidence="2">Uncharacterized protein</fullName>
    </submittedName>
</protein>
<dbReference type="Proteomes" id="UP001552299">
    <property type="component" value="Unassembled WGS sequence"/>
</dbReference>
<accession>A0ABD0VCW3</accession>
<keyword evidence="3" id="KW-1185">Reference proteome</keyword>
<name>A0ABD0VCW3_DENTH</name>
<proteinExistence type="predicted"/>
<dbReference type="AlphaFoldDB" id="A0ABD0VCW3"/>
<evidence type="ECO:0000313" key="3">
    <source>
        <dbReference type="Proteomes" id="UP001552299"/>
    </source>
</evidence>
<gene>
    <name evidence="2" type="ORF">M5K25_006867</name>
</gene>
<dbReference type="EMBL" id="JANQDX010000006">
    <property type="protein sequence ID" value="KAL0922840.1"/>
    <property type="molecule type" value="Genomic_DNA"/>
</dbReference>
<comment type="caution">
    <text evidence="2">The sequence shown here is derived from an EMBL/GenBank/DDBJ whole genome shotgun (WGS) entry which is preliminary data.</text>
</comment>
<feature type="region of interest" description="Disordered" evidence="1">
    <location>
        <begin position="73"/>
        <end position="96"/>
    </location>
</feature>
<organism evidence="2 3">
    <name type="scientific">Dendrobium thyrsiflorum</name>
    <name type="common">Pinecone-like raceme dendrobium</name>
    <name type="synonym">Orchid</name>
    <dbReference type="NCBI Taxonomy" id="117978"/>
    <lineage>
        <taxon>Eukaryota</taxon>
        <taxon>Viridiplantae</taxon>
        <taxon>Streptophyta</taxon>
        <taxon>Embryophyta</taxon>
        <taxon>Tracheophyta</taxon>
        <taxon>Spermatophyta</taxon>
        <taxon>Magnoliopsida</taxon>
        <taxon>Liliopsida</taxon>
        <taxon>Asparagales</taxon>
        <taxon>Orchidaceae</taxon>
        <taxon>Epidendroideae</taxon>
        <taxon>Malaxideae</taxon>
        <taxon>Dendrobiinae</taxon>
        <taxon>Dendrobium</taxon>
    </lineage>
</organism>